<dbReference type="InterPro" id="IPR002797">
    <property type="entry name" value="Polysacc_synth"/>
</dbReference>
<evidence type="ECO:0000256" key="2">
    <source>
        <dbReference type="ARBA" id="ARBA00022475"/>
    </source>
</evidence>
<feature type="transmembrane region" description="Helical" evidence="6">
    <location>
        <begin position="12"/>
        <end position="39"/>
    </location>
</feature>
<proteinExistence type="predicted"/>
<evidence type="ECO:0000256" key="4">
    <source>
        <dbReference type="ARBA" id="ARBA00022989"/>
    </source>
</evidence>
<keyword evidence="4 6" id="KW-1133">Transmembrane helix</keyword>
<dbReference type="eggNOG" id="COG2244">
    <property type="taxonomic scope" value="Bacteria"/>
</dbReference>
<dbReference type="PANTHER" id="PTHR30250:SF11">
    <property type="entry name" value="O-ANTIGEN TRANSPORTER-RELATED"/>
    <property type="match status" value="1"/>
</dbReference>
<dbReference type="STRING" id="491952.Mar181_0488"/>
<evidence type="ECO:0000313" key="7">
    <source>
        <dbReference type="EMBL" id="AEF53550.1"/>
    </source>
</evidence>
<accession>F6CZN9</accession>
<feature type="transmembrane region" description="Helical" evidence="6">
    <location>
        <begin position="51"/>
        <end position="72"/>
    </location>
</feature>
<dbReference type="Proteomes" id="UP000009230">
    <property type="component" value="Chromosome"/>
</dbReference>
<evidence type="ECO:0000256" key="3">
    <source>
        <dbReference type="ARBA" id="ARBA00022692"/>
    </source>
</evidence>
<evidence type="ECO:0000256" key="1">
    <source>
        <dbReference type="ARBA" id="ARBA00004651"/>
    </source>
</evidence>
<keyword evidence="3 6" id="KW-0812">Transmembrane</keyword>
<feature type="transmembrane region" description="Helical" evidence="6">
    <location>
        <begin position="123"/>
        <end position="142"/>
    </location>
</feature>
<dbReference type="HOGENOM" id="CLU_022017_0_2_6"/>
<evidence type="ECO:0000256" key="6">
    <source>
        <dbReference type="SAM" id="Phobius"/>
    </source>
</evidence>
<dbReference type="GO" id="GO:0005886">
    <property type="term" value="C:plasma membrane"/>
    <property type="evidence" value="ECO:0007669"/>
    <property type="project" value="UniProtKB-SubCell"/>
</dbReference>
<dbReference type="EMBL" id="CP002771">
    <property type="protein sequence ID" value="AEF53550.1"/>
    <property type="molecule type" value="Genomic_DNA"/>
</dbReference>
<dbReference type="KEGG" id="mpc:Mar181_0488"/>
<dbReference type="PANTHER" id="PTHR30250">
    <property type="entry name" value="PST FAMILY PREDICTED COLANIC ACID TRANSPORTER"/>
    <property type="match status" value="1"/>
</dbReference>
<feature type="transmembrane region" description="Helical" evidence="6">
    <location>
        <begin position="154"/>
        <end position="171"/>
    </location>
</feature>
<keyword evidence="5 6" id="KW-0472">Membrane</keyword>
<organism evidence="7 8">
    <name type="scientific">Marinomonas posidonica (strain CECT 7376 / NCIMB 14433 / IVIA-Po-181)</name>
    <dbReference type="NCBI Taxonomy" id="491952"/>
    <lineage>
        <taxon>Bacteria</taxon>
        <taxon>Pseudomonadati</taxon>
        <taxon>Pseudomonadota</taxon>
        <taxon>Gammaproteobacteria</taxon>
        <taxon>Oceanospirillales</taxon>
        <taxon>Oceanospirillaceae</taxon>
        <taxon>Marinomonas</taxon>
    </lineage>
</organism>
<reference evidence="7 8" key="1">
    <citation type="journal article" date="2012" name="Stand. Genomic Sci.">
        <title>Complete genome sequence of Marinomonas posidonica type strain (IVIA-Po-181(T)).</title>
        <authorList>
            <person name="Lucas-Elio P."/>
            <person name="Goodwin L."/>
            <person name="Woyke T."/>
            <person name="Pitluck S."/>
            <person name="Nolan M."/>
            <person name="Kyrpides N.C."/>
            <person name="Detter J.C."/>
            <person name="Copeland A."/>
            <person name="Lu M."/>
            <person name="Bruce D."/>
            <person name="Detter C."/>
            <person name="Tapia R."/>
            <person name="Han S."/>
            <person name="Land M.L."/>
            <person name="Ivanova N."/>
            <person name="Mikhailova N."/>
            <person name="Johnston A.W."/>
            <person name="Sanchez-Amat A."/>
        </authorList>
    </citation>
    <scope>NUCLEOTIDE SEQUENCE [LARGE SCALE GENOMIC DNA]</scope>
    <source>
        <strain evidence="8">CECT 7376 / NCIMB 14433 / IVIA-Po-181</strain>
    </source>
</reference>
<gene>
    <name evidence="7" type="ordered locus">Mar181_0488</name>
</gene>
<evidence type="ECO:0000256" key="5">
    <source>
        <dbReference type="ARBA" id="ARBA00023136"/>
    </source>
</evidence>
<feature type="transmembrane region" description="Helical" evidence="6">
    <location>
        <begin position="177"/>
        <end position="199"/>
    </location>
</feature>
<name>F6CZN9_MARPP</name>
<dbReference type="OrthoDB" id="103403at2"/>
<feature type="transmembrane region" description="Helical" evidence="6">
    <location>
        <begin position="392"/>
        <end position="414"/>
    </location>
</feature>
<feature type="transmembrane region" description="Helical" evidence="6">
    <location>
        <begin position="93"/>
        <end position="117"/>
    </location>
</feature>
<keyword evidence="8" id="KW-1185">Reference proteome</keyword>
<dbReference type="AlphaFoldDB" id="F6CZN9"/>
<feature type="transmembrane region" description="Helical" evidence="6">
    <location>
        <begin position="219"/>
        <end position="243"/>
    </location>
</feature>
<dbReference type="Pfam" id="PF01943">
    <property type="entry name" value="Polysacc_synt"/>
    <property type="match status" value="1"/>
</dbReference>
<dbReference type="RefSeq" id="WP_013795027.1">
    <property type="nucleotide sequence ID" value="NC_015559.1"/>
</dbReference>
<feature type="transmembrane region" description="Helical" evidence="6">
    <location>
        <begin position="334"/>
        <end position="353"/>
    </location>
</feature>
<dbReference type="InterPro" id="IPR050833">
    <property type="entry name" value="Poly_Biosynth_Transport"/>
</dbReference>
<evidence type="ECO:0000313" key="8">
    <source>
        <dbReference type="Proteomes" id="UP000009230"/>
    </source>
</evidence>
<feature type="transmembrane region" description="Helical" evidence="6">
    <location>
        <begin position="263"/>
        <end position="282"/>
    </location>
</feature>
<feature type="transmembrane region" description="Helical" evidence="6">
    <location>
        <begin position="365"/>
        <end position="386"/>
    </location>
</feature>
<protein>
    <submittedName>
        <fullName evidence="7">Polysaccharide biosynthesis protein</fullName>
    </submittedName>
</protein>
<comment type="subcellular location">
    <subcellularLocation>
        <location evidence="1">Cell membrane</location>
        <topology evidence="1">Multi-pass membrane protein</topology>
    </subcellularLocation>
</comment>
<sequence>MVKLKSFLIRNNIVGNIFGLGIVKMLNIIITFATLPYLLRVMGAEKWGEVVFVQLLINYMVWFVNWGFYYGATRRISQKRDSLKERTLLFSEAWFAQLILSIFVLFFFLMTIFFMPLDFDIKILYFSSIGLIVGNFLTPLWYLNGLELVKESEFMLFLNKLLVLPFIYLFVLSDRDAYLYLLLNSLSSVIVGIYCIYWLKKRDLFSIVNPKLQRIYGVVSSDFIFFANGFLYTLNSSIVPFFLGASSNMSELGYYNLAERVRGVAGTCLQPVTHALFPRMCYLFSTNTKAAQKMLIISGGGISCCALLISLVMFCFSSEIVVLMGGGDYNDSVYVLKIMSFSAFFVTLSSFITDQVIIPNNWQKIISYAILISSVFMFILVYPIVSDFGSSGGAWLFLLSQVLVVFIMLVFLFFKNKR</sequence>
<feature type="transmembrane region" description="Helical" evidence="6">
    <location>
        <begin position="294"/>
        <end position="314"/>
    </location>
</feature>
<keyword evidence="2" id="KW-1003">Cell membrane</keyword>